<dbReference type="InterPro" id="IPR015943">
    <property type="entry name" value="WD40/YVTN_repeat-like_dom_sf"/>
</dbReference>
<dbReference type="InterPro" id="IPR031025">
    <property type="entry name" value="LruC_dom"/>
</dbReference>
<evidence type="ECO:0000313" key="3">
    <source>
        <dbReference type="EMBL" id="BDD01229.1"/>
    </source>
</evidence>
<dbReference type="Proteomes" id="UP001354989">
    <property type="component" value="Plasmid pPP2"/>
</dbReference>
<dbReference type="EMBL" id="AP025294">
    <property type="protein sequence ID" value="BDD01229.1"/>
    <property type="molecule type" value="Genomic_DNA"/>
</dbReference>
<dbReference type="Pfam" id="PF16130">
    <property type="entry name" value="DUF4842"/>
    <property type="match status" value="1"/>
</dbReference>
<name>A0ABN6LI24_9BACT</name>
<evidence type="ECO:0000259" key="2">
    <source>
        <dbReference type="Pfam" id="PF16130"/>
    </source>
</evidence>
<evidence type="ECO:0000313" key="4">
    <source>
        <dbReference type="Proteomes" id="UP001354989"/>
    </source>
</evidence>
<sequence>MRNNLLIVLLLLGVSIGSCTSNNDNPNPNPSQVAGFEGIVIPEGFEFKTNQTISLDLNDEAPSQNAYYEIAFLNTEGQEEVINRSFMPANQGTIEVQLNVPTYAKELMINKVVNGEKVSQKTDIAAQSIVTFTANQRILACETKIYGVTYNHGGGQMFDIDPTDEGDYTRTVIQNPMPDGGSMACAVDKYNKRVYVGFRNQHLRYYSIDDGTWTTVSTSSPFGRDYPRMEYHHGRNELWVAHDKIMHILDANTGQSKKSYVFDGFGDFSPGGGDIAIALDGTTYMCTHAGLYKFVDFDPNVTTDTIKIERISAESLDYRTTSLAIDQDQRIYLGTVNGSLLELDPSDGSYILRKKYDAEISDLSAFPCTVDECPQVDTDNDGCIDCVDEFPEDPSLCGTFESPSKFGWGSIAFEDLWPSKGDYDFNDLVVNFRFKLFMNGNNKATKIEVTVLQKARVASFDNGFGVMLPAAVTDDKIASVSGYSLTSGNINLNGKGIEVGHNGRVVLIPYDQSSKAGSYGSCLPKNEGNAIKLLVTFTEPLDVDDFDLVDFPYNPFIFQNGVRSHEIHLFNHEPTALHNGNIFNTVDDDSNPLNDKFYQNSRKHPWALNIIHDYRVVNEGIDITNAYNNFKAWAESGGTTNQDWYKDNPGNRNTEHICTEN</sequence>
<keyword evidence="3" id="KW-0614">Plasmid</keyword>
<reference evidence="3 4" key="1">
    <citation type="submission" date="2021-12" db="EMBL/GenBank/DDBJ databases">
        <title>Genome sequencing of bacteria with rrn-lacking chromosome and rrn-plasmid.</title>
        <authorList>
            <person name="Anda M."/>
            <person name="Iwasaki W."/>
        </authorList>
    </citation>
    <scope>NUCLEOTIDE SEQUENCE [LARGE SCALE GENOMIC DNA]</scope>
    <source>
        <strain evidence="3 4">NBRC 101262</strain>
        <plasmid evidence="3 4">pPP2</plasmid>
    </source>
</reference>
<gene>
    <name evidence="3" type="ORF">PEPS_35090</name>
</gene>
<proteinExistence type="predicted"/>
<keyword evidence="1" id="KW-0732">Signal</keyword>
<dbReference type="Gene3D" id="2.130.10.10">
    <property type="entry name" value="YVTN repeat-like/Quinoprotein amine dehydrogenase"/>
    <property type="match status" value="1"/>
</dbReference>
<dbReference type="NCBIfam" id="TIGR04456">
    <property type="entry name" value="LruC_dom"/>
    <property type="match status" value="1"/>
</dbReference>
<feature type="domain" description="DUF4842" evidence="2">
    <location>
        <begin position="442"/>
        <end position="645"/>
    </location>
</feature>
<dbReference type="RefSeq" id="WP_338398809.1">
    <property type="nucleotide sequence ID" value="NZ_AP025294.1"/>
</dbReference>
<protein>
    <recommendedName>
        <fullName evidence="2">DUF4842 domain-containing protein</fullName>
    </recommendedName>
</protein>
<dbReference type="InterPro" id="IPR032295">
    <property type="entry name" value="DUF4842"/>
</dbReference>
<geneLocation type="plasmid" evidence="3 4">
    <name>pPP2</name>
</geneLocation>
<organism evidence="3 4">
    <name type="scientific">Persicobacter psychrovividus</name>
    <dbReference type="NCBI Taxonomy" id="387638"/>
    <lineage>
        <taxon>Bacteria</taxon>
        <taxon>Pseudomonadati</taxon>
        <taxon>Bacteroidota</taxon>
        <taxon>Cytophagia</taxon>
        <taxon>Cytophagales</taxon>
        <taxon>Persicobacteraceae</taxon>
        <taxon>Persicobacter</taxon>
    </lineage>
</organism>
<evidence type="ECO:0000256" key="1">
    <source>
        <dbReference type="SAM" id="SignalP"/>
    </source>
</evidence>
<feature type="chain" id="PRO_5045823747" description="DUF4842 domain-containing protein" evidence="1">
    <location>
        <begin position="21"/>
        <end position="661"/>
    </location>
</feature>
<dbReference type="SUPFAM" id="SSF101908">
    <property type="entry name" value="Putative isomerase YbhE"/>
    <property type="match status" value="1"/>
</dbReference>
<feature type="signal peptide" evidence="1">
    <location>
        <begin position="1"/>
        <end position="20"/>
    </location>
</feature>
<keyword evidence="4" id="KW-1185">Reference proteome</keyword>
<accession>A0ABN6LI24</accession>